<gene>
    <name evidence="1" type="ORF">SCP_1100020</name>
</gene>
<dbReference type="RefSeq" id="XP_027618240.1">
    <property type="nucleotide sequence ID" value="XM_027762439.1"/>
</dbReference>
<accession>A0A401GYT3</accession>
<dbReference type="GeneID" id="38784244"/>
<dbReference type="STRING" id="139825.A0A401GYT3"/>
<proteinExistence type="predicted"/>
<reference evidence="1 2" key="1">
    <citation type="journal article" date="2018" name="Sci. Rep.">
        <title>Genome sequence of the cauliflower mushroom Sparassis crispa (Hanabiratake) and its association with beneficial usage.</title>
        <authorList>
            <person name="Kiyama R."/>
            <person name="Furutani Y."/>
            <person name="Kawaguchi K."/>
            <person name="Nakanishi T."/>
        </authorList>
    </citation>
    <scope>NUCLEOTIDE SEQUENCE [LARGE SCALE GENOMIC DNA]</scope>
</reference>
<sequence length="84" mass="9578">MQDLLLNHTPLPETASPHMLSPTVIAAVHSKVEDLAYLETLSRENVDMKTHFADLFPDDIPHIDELPTDVYYHFRLKDPNLVIA</sequence>
<evidence type="ECO:0000313" key="1">
    <source>
        <dbReference type="EMBL" id="GBE87327.1"/>
    </source>
</evidence>
<dbReference type="AlphaFoldDB" id="A0A401GYT3"/>
<protein>
    <submittedName>
        <fullName evidence="1">Uncharacterized protein</fullName>
    </submittedName>
</protein>
<evidence type="ECO:0000313" key="2">
    <source>
        <dbReference type="Proteomes" id="UP000287166"/>
    </source>
</evidence>
<comment type="caution">
    <text evidence="1">The sequence shown here is derived from an EMBL/GenBank/DDBJ whole genome shotgun (WGS) entry which is preliminary data.</text>
</comment>
<organism evidence="1 2">
    <name type="scientific">Sparassis crispa</name>
    <dbReference type="NCBI Taxonomy" id="139825"/>
    <lineage>
        <taxon>Eukaryota</taxon>
        <taxon>Fungi</taxon>
        <taxon>Dikarya</taxon>
        <taxon>Basidiomycota</taxon>
        <taxon>Agaricomycotina</taxon>
        <taxon>Agaricomycetes</taxon>
        <taxon>Polyporales</taxon>
        <taxon>Sparassidaceae</taxon>
        <taxon>Sparassis</taxon>
    </lineage>
</organism>
<keyword evidence="2" id="KW-1185">Reference proteome</keyword>
<dbReference type="Proteomes" id="UP000287166">
    <property type="component" value="Unassembled WGS sequence"/>
</dbReference>
<dbReference type="EMBL" id="BFAD01000011">
    <property type="protein sequence ID" value="GBE87327.1"/>
    <property type="molecule type" value="Genomic_DNA"/>
</dbReference>
<name>A0A401GYT3_9APHY</name>
<dbReference type="OrthoDB" id="2801433at2759"/>
<dbReference type="InParanoid" id="A0A401GYT3"/>